<reference evidence="1" key="1">
    <citation type="submission" date="2020-05" db="EMBL/GenBank/DDBJ databases">
        <authorList>
            <person name="Chiriac C."/>
            <person name="Salcher M."/>
            <person name="Ghai R."/>
            <person name="Kavagutti S V."/>
        </authorList>
    </citation>
    <scope>NUCLEOTIDE SEQUENCE</scope>
</reference>
<sequence length="203" mass="21193">MLRKIASLSVALIVAGGVMVAVPANAAAKVSNGVACTKSGSTTKVGKVTYKCAKNPFVSSTKLTWLNSECLAAGKSTLAAEKTARETAAKFTAQIPVIELGIATETANRAEIQTKIAAANLRLVGAQTKLAAAKTDADKKLLTTAVASWTSAIRGYESKVRNIDQVIKSLEASKLAAVNKPVELATDVNINREDAKLFCMKGL</sequence>
<accession>A0A6J6AWR9</accession>
<proteinExistence type="predicted"/>
<protein>
    <submittedName>
        <fullName evidence="1">Unannotated protein</fullName>
    </submittedName>
</protein>
<organism evidence="1">
    <name type="scientific">freshwater metagenome</name>
    <dbReference type="NCBI Taxonomy" id="449393"/>
    <lineage>
        <taxon>unclassified sequences</taxon>
        <taxon>metagenomes</taxon>
        <taxon>ecological metagenomes</taxon>
    </lineage>
</organism>
<evidence type="ECO:0000313" key="1">
    <source>
        <dbReference type="EMBL" id="CAB4530965.1"/>
    </source>
</evidence>
<name>A0A6J6AWR9_9ZZZZ</name>
<gene>
    <name evidence="1" type="ORF">UFOPK1395_00337</name>
</gene>
<dbReference type="AlphaFoldDB" id="A0A6J6AWR9"/>
<dbReference type="EMBL" id="CAEZSB010000021">
    <property type="protein sequence ID" value="CAB4530965.1"/>
    <property type="molecule type" value="Genomic_DNA"/>
</dbReference>